<proteinExistence type="predicted"/>
<accession>A0A977L270</accession>
<evidence type="ECO:0000313" key="1">
    <source>
        <dbReference type="EMBL" id="UXE64172.1"/>
    </source>
</evidence>
<gene>
    <name evidence="1" type="ORF">KA717_17675</name>
</gene>
<reference evidence="1" key="1">
    <citation type="submission" date="2021-04" db="EMBL/GenBank/DDBJ databases">
        <title>Genome sequence of Woronichinia naegeliana from Washington state freshwater lake bloom.</title>
        <authorList>
            <person name="Dreher T.W."/>
        </authorList>
    </citation>
    <scope>NUCLEOTIDE SEQUENCE</scope>
    <source>
        <strain evidence="1">WA131</strain>
    </source>
</reference>
<organism evidence="1">
    <name type="scientific">Woronichinia naegeliana WA131</name>
    <dbReference type="NCBI Taxonomy" id="2824559"/>
    <lineage>
        <taxon>Bacteria</taxon>
        <taxon>Bacillati</taxon>
        <taxon>Cyanobacteriota</taxon>
        <taxon>Cyanophyceae</taxon>
        <taxon>Synechococcales</taxon>
        <taxon>Coelosphaeriaceae</taxon>
        <taxon>Woronichinia</taxon>
    </lineage>
</organism>
<dbReference type="Proteomes" id="UP001065613">
    <property type="component" value="Chromosome"/>
</dbReference>
<sequence length="369" mass="42326">MWLNTSMDENTLDTVKFLLRDIRKLTEQFTDLKNGQDTLTTDLEDLENRLIKLEESQPGIGAFPVSNYGFTTEESNAILDLPLSRVIEVYSELPQILESVCRRATVPLNYDRDRPLLERNPLGNYWVLQLRGKKHLFLLPRPGAFARIAALESLQSLFSIEGKVPEVGVQEFMLKEPAKLINIKTNQRWQLEEKGIIKFGEAPLEYQWQKELQGLRDQYQKFNNLLKTVGEAGLESTIAVQRWQQQLELLYGPPVSIIINTCMPMAYAIYKGPMLVPCNLITATNCLVVPAWDRGIPWETSIYAKFHSKHNKNVLRSAPDHPFLPNQPYLVEINWETSHTWAIANNYEDASRIVTSLNGNWGSLAQRRD</sequence>
<name>A0A977L270_9CYAN</name>
<dbReference type="KEGG" id="wna:KA717_17675"/>
<dbReference type="EMBL" id="CP073041">
    <property type="protein sequence ID" value="UXE64172.1"/>
    <property type="molecule type" value="Genomic_DNA"/>
</dbReference>
<dbReference type="AlphaFoldDB" id="A0A977L270"/>
<protein>
    <submittedName>
        <fullName evidence="1">Uncharacterized protein</fullName>
    </submittedName>
</protein>